<feature type="non-terminal residue" evidence="8">
    <location>
        <position position="1"/>
    </location>
</feature>
<feature type="domain" description="T-box" evidence="7">
    <location>
        <begin position="5"/>
        <end position="191"/>
    </location>
</feature>
<evidence type="ECO:0000256" key="3">
    <source>
        <dbReference type="ARBA" id="ARBA00023125"/>
    </source>
</evidence>
<dbReference type="GO" id="GO:0005634">
    <property type="term" value="C:nucleus"/>
    <property type="evidence" value="ECO:0000318"/>
    <property type="project" value="GO_Central"/>
</dbReference>
<dbReference type="InParanoid" id="A7RPC8"/>
<dbReference type="PRINTS" id="PR00937">
    <property type="entry name" value="TBOX"/>
</dbReference>
<evidence type="ECO:0000256" key="1">
    <source>
        <dbReference type="ARBA" id="ARBA00004123"/>
    </source>
</evidence>
<dbReference type="PhylomeDB" id="A7RPC8"/>
<dbReference type="GO" id="GO:0045893">
    <property type="term" value="P:positive regulation of DNA-templated transcription"/>
    <property type="evidence" value="ECO:0007669"/>
    <property type="project" value="InterPro"/>
</dbReference>
<reference evidence="8 9" key="1">
    <citation type="journal article" date="2007" name="Science">
        <title>Sea anemone genome reveals ancestral eumetazoan gene repertoire and genomic organization.</title>
        <authorList>
            <person name="Putnam N.H."/>
            <person name="Srivastava M."/>
            <person name="Hellsten U."/>
            <person name="Dirks B."/>
            <person name="Chapman J."/>
            <person name="Salamov A."/>
            <person name="Terry A."/>
            <person name="Shapiro H."/>
            <person name="Lindquist E."/>
            <person name="Kapitonov V.V."/>
            <person name="Jurka J."/>
            <person name="Genikhovich G."/>
            <person name="Grigoriev I.V."/>
            <person name="Lucas S.M."/>
            <person name="Steele R.E."/>
            <person name="Finnerty J.R."/>
            <person name="Technau U."/>
            <person name="Martindale M.Q."/>
            <person name="Rokhsar D.S."/>
        </authorList>
    </citation>
    <scope>NUCLEOTIDE SEQUENCE [LARGE SCALE GENOMIC DNA]</scope>
    <source>
        <strain evidence="9">CH2 X CH6</strain>
    </source>
</reference>
<sequence>IRVELQMHDLWRRFYELGTEMIITKAGRRMFPAIRVKVSGLDLHAHYILVMDVIPLDGKRYRYAYHSSKWVVAGNADAPMPGRVYIHPDSPALGEEWMRQIVSFDKVKLTNNELDQQGHIILHSMHKYQPRIHIIRKKDTSEASIDIDRPCSERKTFTFSETVFTTVTAYQNQQITRLKIDSNPFAKGFRDSGRL</sequence>
<dbReference type="AlphaFoldDB" id="A7RPC8"/>
<keyword evidence="5 6" id="KW-0539">Nucleus</keyword>
<evidence type="ECO:0000256" key="4">
    <source>
        <dbReference type="ARBA" id="ARBA00023163"/>
    </source>
</evidence>
<dbReference type="GO" id="GO:0000785">
    <property type="term" value="C:chromatin"/>
    <property type="evidence" value="ECO:0000318"/>
    <property type="project" value="GO_Central"/>
</dbReference>
<feature type="non-terminal residue" evidence="8">
    <location>
        <position position="195"/>
    </location>
</feature>
<dbReference type="Pfam" id="PF00907">
    <property type="entry name" value="T-box"/>
    <property type="match status" value="1"/>
</dbReference>
<dbReference type="EMBL" id="DS469525">
    <property type="protein sequence ID" value="EDO46664.1"/>
    <property type="molecule type" value="Genomic_DNA"/>
</dbReference>
<evidence type="ECO:0000256" key="6">
    <source>
        <dbReference type="PROSITE-ProRule" id="PRU00201"/>
    </source>
</evidence>
<dbReference type="PROSITE" id="PS01264">
    <property type="entry name" value="TBOX_2"/>
    <property type="match status" value="1"/>
</dbReference>
<dbReference type="InterPro" id="IPR036960">
    <property type="entry name" value="T-box_sf"/>
</dbReference>
<evidence type="ECO:0000256" key="5">
    <source>
        <dbReference type="ARBA" id="ARBA00023242"/>
    </source>
</evidence>
<evidence type="ECO:0000256" key="2">
    <source>
        <dbReference type="ARBA" id="ARBA00023015"/>
    </source>
</evidence>
<dbReference type="InterPro" id="IPR046360">
    <property type="entry name" value="T-box_DNA-bd"/>
</dbReference>
<keyword evidence="9" id="KW-1185">Reference proteome</keyword>
<comment type="caution">
    <text evidence="6">Lacks conserved residue(s) required for the propagation of feature annotation.</text>
</comment>
<dbReference type="PANTHER" id="PTHR11267">
    <property type="entry name" value="T-BOX PROTEIN-RELATED"/>
    <property type="match status" value="1"/>
</dbReference>
<dbReference type="PANTHER" id="PTHR11267:SF207">
    <property type="entry name" value="OVER COMPENSATING MALES, ISOFORM A"/>
    <property type="match status" value="1"/>
</dbReference>
<accession>A7RPC8</accession>
<gene>
    <name evidence="8" type="ORF">NEMVEDRAFT_v1g88753</name>
</gene>
<organism evidence="8 9">
    <name type="scientific">Nematostella vectensis</name>
    <name type="common">Starlet sea anemone</name>
    <dbReference type="NCBI Taxonomy" id="45351"/>
    <lineage>
        <taxon>Eukaryota</taxon>
        <taxon>Metazoa</taxon>
        <taxon>Cnidaria</taxon>
        <taxon>Anthozoa</taxon>
        <taxon>Hexacorallia</taxon>
        <taxon>Actiniaria</taxon>
        <taxon>Edwardsiidae</taxon>
        <taxon>Nematostella</taxon>
    </lineage>
</organism>
<dbReference type="GO" id="GO:0006357">
    <property type="term" value="P:regulation of transcription by RNA polymerase II"/>
    <property type="evidence" value="ECO:0000318"/>
    <property type="project" value="GO_Central"/>
</dbReference>
<dbReference type="GO" id="GO:0001708">
    <property type="term" value="P:cell fate specification"/>
    <property type="evidence" value="ECO:0000318"/>
    <property type="project" value="GO_Central"/>
</dbReference>
<dbReference type="CDD" id="cd20191">
    <property type="entry name" value="T-box_TBX15_18_22-like"/>
    <property type="match status" value="1"/>
</dbReference>
<evidence type="ECO:0000313" key="8">
    <source>
        <dbReference type="EMBL" id="EDO46664.1"/>
    </source>
</evidence>
<dbReference type="HOGENOM" id="CLU_014430_3_1_1"/>
<dbReference type="InterPro" id="IPR008967">
    <property type="entry name" value="p53-like_TF_DNA-bd_sf"/>
</dbReference>
<dbReference type="eggNOG" id="KOG3586">
    <property type="taxonomic scope" value="Eukaryota"/>
</dbReference>
<proteinExistence type="predicted"/>
<evidence type="ECO:0000313" key="9">
    <source>
        <dbReference type="Proteomes" id="UP000001593"/>
    </source>
</evidence>
<keyword evidence="2" id="KW-0805">Transcription regulation</keyword>
<dbReference type="SUPFAM" id="SSF49417">
    <property type="entry name" value="p53-like transcription factors"/>
    <property type="match status" value="1"/>
</dbReference>
<keyword evidence="4" id="KW-0804">Transcription</keyword>
<name>A7RPC8_NEMVE</name>
<dbReference type="InterPro" id="IPR001699">
    <property type="entry name" value="TF_T-box"/>
</dbReference>
<dbReference type="SMART" id="SM00425">
    <property type="entry name" value="TBOX"/>
    <property type="match status" value="1"/>
</dbReference>
<dbReference type="KEGG" id="nve:5518797"/>
<keyword evidence="3 6" id="KW-0238">DNA-binding</keyword>
<dbReference type="Proteomes" id="UP000001593">
    <property type="component" value="Unassembled WGS sequence"/>
</dbReference>
<dbReference type="PROSITE" id="PS01283">
    <property type="entry name" value="TBOX_1"/>
    <property type="match status" value="1"/>
</dbReference>
<dbReference type="OMA" id="RCSIFHS"/>
<protein>
    <recommendedName>
        <fullName evidence="7">T-box domain-containing protein</fullName>
    </recommendedName>
</protein>
<dbReference type="PROSITE" id="PS50252">
    <property type="entry name" value="TBOX_3"/>
    <property type="match status" value="1"/>
</dbReference>
<dbReference type="InterPro" id="IPR018186">
    <property type="entry name" value="TF_T-box_CS"/>
</dbReference>
<comment type="subcellular location">
    <subcellularLocation>
        <location evidence="1 6">Nucleus</location>
    </subcellularLocation>
</comment>
<dbReference type="FunFam" id="2.60.40.820:FF:000001">
    <property type="entry name" value="T-box transcription factor TBX18"/>
    <property type="match status" value="1"/>
</dbReference>
<dbReference type="Gene3D" id="2.60.40.820">
    <property type="entry name" value="Transcription factor, T-box"/>
    <property type="match status" value="1"/>
</dbReference>
<dbReference type="GO" id="GO:0000978">
    <property type="term" value="F:RNA polymerase II cis-regulatory region sequence-specific DNA binding"/>
    <property type="evidence" value="ECO:0000318"/>
    <property type="project" value="GO_Central"/>
</dbReference>
<dbReference type="GO" id="GO:0000981">
    <property type="term" value="F:DNA-binding transcription factor activity, RNA polymerase II-specific"/>
    <property type="evidence" value="ECO:0000318"/>
    <property type="project" value="GO_Central"/>
</dbReference>
<evidence type="ECO:0000259" key="7">
    <source>
        <dbReference type="PROSITE" id="PS50252"/>
    </source>
</evidence>